<dbReference type="AlphaFoldDB" id="A0A7G9GBI7"/>
<dbReference type="Gene3D" id="1.20.1090.10">
    <property type="entry name" value="Dehydroquinate synthase-like - alpha domain"/>
    <property type="match status" value="1"/>
</dbReference>
<evidence type="ECO:0000256" key="2">
    <source>
        <dbReference type="ARBA" id="ARBA00023002"/>
    </source>
</evidence>
<dbReference type="EMBL" id="CP060635">
    <property type="protein sequence ID" value="QNM08169.1"/>
    <property type="molecule type" value="Genomic_DNA"/>
</dbReference>
<proteinExistence type="inferred from homology"/>
<comment type="similarity">
    <text evidence="1">Belongs to the iron-containing alcohol dehydrogenase family.</text>
</comment>
<evidence type="ECO:0000313" key="6">
    <source>
        <dbReference type="Proteomes" id="UP000515860"/>
    </source>
</evidence>
<name>A0A7G9GBI7_9FIRM</name>
<feature type="domain" description="Alcohol dehydrogenase iron-type/glycerol dehydrogenase GldA" evidence="3">
    <location>
        <begin position="33"/>
        <end position="206"/>
    </location>
</feature>
<dbReference type="KEGG" id="whj:H9Q79_14950"/>
<dbReference type="Proteomes" id="UP000515860">
    <property type="component" value="Chromosome"/>
</dbReference>
<evidence type="ECO:0000256" key="1">
    <source>
        <dbReference type="ARBA" id="ARBA00007358"/>
    </source>
</evidence>
<dbReference type="RefSeq" id="WP_249328648.1">
    <property type="nucleotide sequence ID" value="NZ_CP060635.1"/>
</dbReference>
<dbReference type="CDD" id="cd08551">
    <property type="entry name" value="Fe-ADH"/>
    <property type="match status" value="1"/>
</dbReference>
<dbReference type="PANTHER" id="PTHR11496">
    <property type="entry name" value="ALCOHOL DEHYDROGENASE"/>
    <property type="match status" value="1"/>
</dbReference>
<dbReference type="InterPro" id="IPR001670">
    <property type="entry name" value="ADH_Fe/GldA"/>
</dbReference>
<feature type="domain" description="Fe-containing alcohol dehydrogenase-like C-terminal" evidence="4">
    <location>
        <begin position="219"/>
        <end position="414"/>
    </location>
</feature>
<dbReference type="Pfam" id="PF25137">
    <property type="entry name" value="ADH_Fe_C"/>
    <property type="match status" value="1"/>
</dbReference>
<evidence type="ECO:0000313" key="5">
    <source>
        <dbReference type="EMBL" id="QNM08169.1"/>
    </source>
</evidence>
<accession>A0A7G9GBI7</accession>
<dbReference type="InterPro" id="IPR039697">
    <property type="entry name" value="Alcohol_dehydrogenase_Fe"/>
</dbReference>
<reference evidence="5 6" key="1">
    <citation type="submission" date="2020-08" db="EMBL/GenBank/DDBJ databases">
        <authorList>
            <person name="Liu C."/>
            <person name="Sun Q."/>
        </authorList>
    </citation>
    <scope>NUCLEOTIDE SEQUENCE [LARGE SCALE GENOMIC DNA]</scope>
    <source>
        <strain evidence="5 6">NSJ-29</strain>
    </source>
</reference>
<dbReference type="Pfam" id="PF00465">
    <property type="entry name" value="Fe-ADH"/>
    <property type="match status" value="1"/>
</dbReference>
<dbReference type="GO" id="GO:0004022">
    <property type="term" value="F:alcohol dehydrogenase (NAD+) activity"/>
    <property type="evidence" value="ECO:0007669"/>
    <property type="project" value="TreeGrafter"/>
</dbReference>
<evidence type="ECO:0000259" key="4">
    <source>
        <dbReference type="Pfam" id="PF25137"/>
    </source>
</evidence>
<dbReference type="InterPro" id="IPR056798">
    <property type="entry name" value="ADH_Fe_C"/>
</dbReference>
<dbReference type="GO" id="GO:0046872">
    <property type="term" value="F:metal ion binding"/>
    <property type="evidence" value="ECO:0007669"/>
    <property type="project" value="InterPro"/>
</dbReference>
<dbReference type="SUPFAM" id="SSF56796">
    <property type="entry name" value="Dehydroquinate synthase-like"/>
    <property type="match status" value="1"/>
</dbReference>
<keyword evidence="6" id="KW-1185">Reference proteome</keyword>
<gene>
    <name evidence="5" type="ORF">H9Q79_14950</name>
</gene>
<organism evidence="5 6">
    <name type="scientific">Wansuia hejianensis</name>
    <dbReference type="NCBI Taxonomy" id="2763667"/>
    <lineage>
        <taxon>Bacteria</taxon>
        <taxon>Bacillati</taxon>
        <taxon>Bacillota</taxon>
        <taxon>Clostridia</taxon>
        <taxon>Lachnospirales</taxon>
        <taxon>Lachnospiraceae</taxon>
        <taxon>Wansuia</taxon>
    </lineage>
</organism>
<evidence type="ECO:0000259" key="3">
    <source>
        <dbReference type="Pfam" id="PF00465"/>
    </source>
</evidence>
<sequence length="429" mass="47523">MDKRYEDKLVMMPTEMNQFFSPVQYAVMGQKSMVYQGSGAISMIKNICACEGWKKVLLVIDPGVLKVGGADSVIRVVEDAGLEYKIFSKIEPNPLAEDVEEIGLPMYREMGADCLIAVGGGSTMDSAKGIAMIGESDNDIVDCEKVSFTANPYVDLPWKTYPMIAVTTTCGTGSEVIRNAVITERNGHKGVLMHDCILPKYAIEDPDLLASLPAHVASSTVMDAFVQSVESYVSNAATLFSEMCSMRAIELLGPNLVKYVRNPSDPVVADCISKGSMLGGMAWNGSFPCQIHGCNHPITEILHISHGDACAILLPWFVEWNGENAKEKFWKVHNAMYPLDQVSFPDFTIDDFVKKLMKLNYDLNIMNNMTMDEYVKWRGTAEGCTDETCRQIIEAQYGPSYTAPRKTSKEEMLQALIAVNNGRYIYRPE</sequence>
<dbReference type="PANTHER" id="PTHR11496:SF102">
    <property type="entry name" value="ALCOHOL DEHYDROGENASE 4"/>
    <property type="match status" value="1"/>
</dbReference>
<dbReference type="Gene3D" id="3.40.50.1970">
    <property type="match status" value="1"/>
</dbReference>
<protein>
    <submittedName>
        <fullName evidence="5">Iron-containing alcohol dehydrogenase</fullName>
    </submittedName>
</protein>
<keyword evidence="2" id="KW-0560">Oxidoreductase</keyword>
<dbReference type="FunFam" id="3.40.50.1970:FF:000003">
    <property type="entry name" value="Alcohol dehydrogenase, iron-containing"/>
    <property type="match status" value="1"/>
</dbReference>